<organism evidence="13 14">
    <name type="scientific">Absicoccus porci</name>
    <dbReference type="NCBI Taxonomy" id="2486576"/>
    <lineage>
        <taxon>Bacteria</taxon>
        <taxon>Bacillati</taxon>
        <taxon>Bacillota</taxon>
        <taxon>Erysipelotrichia</taxon>
        <taxon>Erysipelotrichales</taxon>
        <taxon>Erysipelotrichaceae</taxon>
        <taxon>Absicoccus</taxon>
    </lineage>
</organism>
<comment type="similarity">
    <text evidence="10">Belongs to the ApbE family.</text>
</comment>
<proteinExistence type="inferred from homology"/>
<keyword evidence="7 10" id="KW-0460">Magnesium</keyword>
<dbReference type="PANTHER" id="PTHR30040:SF2">
    <property type="entry name" value="FAD:PROTEIN FMN TRANSFERASE"/>
    <property type="match status" value="1"/>
</dbReference>
<dbReference type="PANTHER" id="PTHR30040">
    <property type="entry name" value="THIAMINE BIOSYNTHESIS LIPOPROTEIN APBE"/>
    <property type="match status" value="1"/>
</dbReference>
<evidence type="ECO:0000256" key="8">
    <source>
        <dbReference type="ARBA" id="ARBA00031306"/>
    </source>
</evidence>
<keyword evidence="14" id="KW-1185">Reference proteome</keyword>
<keyword evidence="3 10" id="KW-0285">Flavoprotein</keyword>
<evidence type="ECO:0000256" key="12">
    <source>
        <dbReference type="SAM" id="Phobius"/>
    </source>
</evidence>
<dbReference type="AlphaFoldDB" id="A0A3N0I4P0"/>
<comment type="cofactor">
    <cofactor evidence="11">
        <name>Mg(2+)</name>
        <dbReference type="ChEBI" id="CHEBI:18420"/>
    </cofactor>
    <cofactor evidence="11">
        <name>Mn(2+)</name>
        <dbReference type="ChEBI" id="CHEBI:29035"/>
    </cofactor>
    <text evidence="11">Magnesium. Can also use manganese.</text>
</comment>
<name>A0A3N0I4P0_9FIRM</name>
<evidence type="ECO:0000313" key="14">
    <source>
        <dbReference type="Proteomes" id="UP000276568"/>
    </source>
</evidence>
<keyword evidence="4 10" id="KW-0808">Transferase</keyword>
<dbReference type="GO" id="GO:0016740">
    <property type="term" value="F:transferase activity"/>
    <property type="evidence" value="ECO:0007669"/>
    <property type="project" value="UniProtKB-UniRule"/>
</dbReference>
<feature type="binding site" evidence="11">
    <location>
        <position position="194"/>
    </location>
    <ligand>
        <name>Mg(2+)</name>
        <dbReference type="ChEBI" id="CHEBI:18420"/>
    </ligand>
</feature>
<dbReference type="RefSeq" id="WP_128519709.1">
    <property type="nucleotide sequence ID" value="NZ_JALFCT010000029.1"/>
</dbReference>
<evidence type="ECO:0000256" key="2">
    <source>
        <dbReference type="ARBA" id="ARBA00016337"/>
    </source>
</evidence>
<evidence type="ECO:0000256" key="11">
    <source>
        <dbReference type="PIRSR" id="PIRSR006268-2"/>
    </source>
</evidence>
<evidence type="ECO:0000256" key="3">
    <source>
        <dbReference type="ARBA" id="ARBA00022630"/>
    </source>
</evidence>
<dbReference type="InterPro" id="IPR003374">
    <property type="entry name" value="ApbE-like_sf"/>
</dbReference>
<keyword evidence="12" id="KW-0812">Transmembrane</keyword>
<dbReference type="InterPro" id="IPR024932">
    <property type="entry name" value="ApbE"/>
</dbReference>
<comment type="caution">
    <text evidence="13">The sequence shown here is derived from an EMBL/GenBank/DDBJ whole genome shotgun (WGS) entry which is preliminary data.</text>
</comment>
<evidence type="ECO:0000313" key="13">
    <source>
        <dbReference type="EMBL" id="RNM31546.1"/>
    </source>
</evidence>
<dbReference type="EMBL" id="RJQC01000001">
    <property type="protein sequence ID" value="RNM31546.1"/>
    <property type="molecule type" value="Genomic_DNA"/>
</dbReference>
<dbReference type="EC" id="2.7.1.180" evidence="1 10"/>
<gene>
    <name evidence="13" type="ORF">EDX97_03025</name>
</gene>
<dbReference type="GO" id="GO:0046872">
    <property type="term" value="F:metal ion binding"/>
    <property type="evidence" value="ECO:0007669"/>
    <property type="project" value="UniProtKB-UniRule"/>
</dbReference>
<keyword evidence="12" id="KW-0472">Membrane</keyword>
<feature type="binding site" evidence="11">
    <location>
        <position position="306"/>
    </location>
    <ligand>
        <name>Mg(2+)</name>
        <dbReference type="ChEBI" id="CHEBI:18420"/>
    </ligand>
</feature>
<evidence type="ECO:0000256" key="1">
    <source>
        <dbReference type="ARBA" id="ARBA00011955"/>
    </source>
</evidence>
<dbReference type="Proteomes" id="UP000276568">
    <property type="component" value="Unassembled WGS sequence"/>
</dbReference>
<feature type="binding site" evidence="11">
    <location>
        <position position="310"/>
    </location>
    <ligand>
        <name>Mg(2+)</name>
        <dbReference type="ChEBI" id="CHEBI:18420"/>
    </ligand>
</feature>
<comment type="catalytic activity">
    <reaction evidence="9 10">
        <text>L-threonyl-[protein] + FAD = FMN-L-threonyl-[protein] + AMP + H(+)</text>
        <dbReference type="Rhea" id="RHEA:36847"/>
        <dbReference type="Rhea" id="RHEA-COMP:11060"/>
        <dbReference type="Rhea" id="RHEA-COMP:11061"/>
        <dbReference type="ChEBI" id="CHEBI:15378"/>
        <dbReference type="ChEBI" id="CHEBI:30013"/>
        <dbReference type="ChEBI" id="CHEBI:57692"/>
        <dbReference type="ChEBI" id="CHEBI:74257"/>
        <dbReference type="ChEBI" id="CHEBI:456215"/>
        <dbReference type="EC" id="2.7.1.180"/>
    </reaction>
</comment>
<reference evidence="13 14" key="1">
    <citation type="submission" date="2018-11" db="EMBL/GenBank/DDBJ databases">
        <title>Clostridium sp. nov., a member of the family Erysipelotrichaceae isolated from pig faeces.</title>
        <authorList>
            <person name="Chang Y.-H."/>
        </authorList>
    </citation>
    <scope>NUCLEOTIDE SEQUENCE [LARGE SCALE GENOMIC DNA]</scope>
    <source>
        <strain evidence="13 14">YH-panp20</strain>
    </source>
</reference>
<feature type="transmembrane region" description="Helical" evidence="12">
    <location>
        <begin position="7"/>
        <end position="26"/>
    </location>
</feature>
<dbReference type="PIRSF" id="PIRSF006268">
    <property type="entry name" value="ApbE"/>
    <property type="match status" value="1"/>
</dbReference>
<evidence type="ECO:0000256" key="7">
    <source>
        <dbReference type="ARBA" id="ARBA00022842"/>
    </source>
</evidence>
<evidence type="ECO:0000256" key="5">
    <source>
        <dbReference type="ARBA" id="ARBA00022723"/>
    </source>
</evidence>
<evidence type="ECO:0000256" key="9">
    <source>
        <dbReference type="ARBA" id="ARBA00048540"/>
    </source>
</evidence>
<dbReference type="Gene3D" id="3.10.520.10">
    <property type="entry name" value="ApbE-like domains"/>
    <property type="match status" value="1"/>
</dbReference>
<dbReference type="OrthoDB" id="9778595at2"/>
<keyword evidence="12" id="KW-1133">Transmembrane helix</keyword>
<dbReference type="SUPFAM" id="SSF143631">
    <property type="entry name" value="ApbE-like"/>
    <property type="match status" value="1"/>
</dbReference>
<accession>A0A3N0I4P0</accession>
<evidence type="ECO:0000256" key="6">
    <source>
        <dbReference type="ARBA" id="ARBA00022827"/>
    </source>
</evidence>
<evidence type="ECO:0000256" key="4">
    <source>
        <dbReference type="ARBA" id="ARBA00022679"/>
    </source>
</evidence>
<protein>
    <recommendedName>
        <fullName evidence="2 10">FAD:protein FMN transferase</fullName>
        <ecNumber evidence="1 10">2.7.1.180</ecNumber>
    </recommendedName>
    <alternativeName>
        <fullName evidence="8 10">Flavin transferase</fullName>
    </alternativeName>
</protein>
<dbReference type="Pfam" id="PF02424">
    <property type="entry name" value="ApbE"/>
    <property type="match status" value="1"/>
</dbReference>
<sequence>MKKNIKSWLILSSCFLLLIISIIFFIQSRQSTNQDQQNITLTDVGFDTPVTFQAQCSQEDFEKYTKILKQVFKENNKRFDQYNAYSGINNVYTINHQAGSQPVAVDDTTLDCIKLALQIHEICPKFDISYGNVMDVWHTYREEGMKLNEKGKDGKLPTDEEIQTALSHGGTDKIQINGNQISFTDPDTMIDLGGIAKGYTTQLAKKALNKAGLHNGFINAGGNVVLLGPKPDGSAWTIGIQDPDSQNSVVSFETDEDKTIVTSGDYQRYYTVDGKRYAHIIDPDTGYPANNCRSVTVITSDSGKADGLSTSLFCLDYEQGKALAKKEGVQAIWIFDKDHSPNETPDLKTKKYNIYMTKKIKKKVKLVTN</sequence>
<evidence type="ECO:0000256" key="10">
    <source>
        <dbReference type="PIRNR" id="PIRNR006268"/>
    </source>
</evidence>
<keyword evidence="6 10" id="KW-0274">FAD</keyword>
<keyword evidence="5 10" id="KW-0479">Metal-binding</keyword>